<reference evidence="1" key="1">
    <citation type="submission" date="2019-11" db="EMBL/GenBank/DDBJ databases">
        <title>Genomic insights into an expanded diversity of filamentous marine cyanobacteria reveals the extraordinary biosynthetic potential of Moorea and Okeania.</title>
        <authorList>
            <person name="Ferreira Leao T."/>
            <person name="Wang M."/>
            <person name="Moss N."/>
            <person name="Da Silva R."/>
            <person name="Sanders J."/>
            <person name="Nurk S."/>
            <person name="Gurevich A."/>
            <person name="Humphrey G."/>
            <person name="Reher R."/>
            <person name="Zhu Q."/>
            <person name="Belda-Ferre P."/>
            <person name="Glukhov E."/>
            <person name="Rex R."/>
            <person name="Dorrestein P.C."/>
            <person name="Knight R."/>
            <person name="Pevzner P."/>
            <person name="Gerwick W.H."/>
            <person name="Gerwick L."/>
        </authorList>
    </citation>
    <scope>NUCLEOTIDE SEQUENCE</scope>
    <source>
        <strain evidence="1">SIO1C4</strain>
    </source>
</reference>
<dbReference type="SUPFAM" id="SSF56112">
    <property type="entry name" value="Protein kinase-like (PK-like)"/>
    <property type="match status" value="1"/>
</dbReference>
<sequence length="411" mass="46829">MSDQDLQQIQTLQFKDIEAANKLLKAFFKSNLPFEVETVNVRPLAVSLNSINGFMTTGDGKKLFFKTHVEPQSIIHEYYNSSILAEAGYPVIQPIFSSTEWGKQLLIYEFFDSPSLFNVARDLETGQRQDFEKIVLIQQQADEALREIYLQTLQQLEAKEHASAPIHQLFYHRLTGGRFHSFYQGKNILLPTEQISFDKLAQMQWIVNGVKFQDTLGELVQMATKLLNPSRGNVPSIVGHGDAHNGNVFIDTDQGSIIYFDPAFAGRHSPLLDLTKPLFHNVFAIWMYFPREIASNLSIKLEITNNTLVVEHDFAPASMRVAFLKSKLHRVLKPILKELKSRSWLAPDWREYLKLALFCCPFLTMNLSDAQRFPPEITLLGLAISMEMGSSGQNALRTLLDEELDKVVDEF</sequence>
<protein>
    <recommendedName>
        <fullName evidence="2">Phosphotransferase</fullName>
    </recommendedName>
</protein>
<dbReference type="InterPro" id="IPR011009">
    <property type="entry name" value="Kinase-like_dom_sf"/>
</dbReference>
<comment type="caution">
    <text evidence="1">The sequence shown here is derived from an EMBL/GenBank/DDBJ whole genome shotgun (WGS) entry which is preliminary data.</text>
</comment>
<proteinExistence type="predicted"/>
<name>A0A6B3N733_9CYAN</name>
<dbReference type="EMBL" id="JAAHFQ010000278">
    <property type="protein sequence ID" value="NER28919.1"/>
    <property type="molecule type" value="Genomic_DNA"/>
</dbReference>
<evidence type="ECO:0008006" key="2">
    <source>
        <dbReference type="Google" id="ProtNLM"/>
    </source>
</evidence>
<accession>A0A6B3N733</accession>
<organism evidence="1">
    <name type="scientific">Symploca sp. SIO1C4</name>
    <dbReference type="NCBI Taxonomy" id="2607765"/>
    <lineage>
        <taxon>Bacteria</taxon>
        <taxon>Bacillati</taxon>
        <taxon>Cyanobacteriota</taxon>
        <taxon>Cyanophyceae</taxon>
        <taxon>Coleofasciculales</taxon>
        <taxon>Coleofasciculaceae</taxon>
        <taxon>Symploca</taxon>
    </lineage>
</organism>
<gene>
    <name evidence="1" type="ORF">F6J89_15095</name>
</gene>
<dbReference type="AlphaFoldDB" id="A0A6B3N733"/>
<evidence type="ECO:0000313" key="1">
    <source>
        <dbReference type="EMBL" id="NER28919.1"/>
    </source>
</evidence>